<reference evidence="1" key="1">
    <citation type="submission" date="2022-03" db="EMBL/GenBank/DDBJ databases">
        <authorList>
            <person name="Lindestad O."/>
        </authorList>
    </citation>
    <scope>NUCLEOTIDE SEQUENCE</scope>
</reference>
<organism evidence="1 2">
    <name type="scientific">Pararge aegeria aegeria</name>
    <dbReference type="NCBI Taxonomy" id="348720"/>
    <lineage>
        <taxon>Eukaryota</taxon>
        <taxon>Metazoa</taxon>
        <taxon>Ecdysozoa</taxon>
        <taxon>Arthropoda</taxon>
        <taxon>Hexapoda</taxon>
        <taxon>Insecta</taxon>
        <taxon>Pterygota</taxon>
        <taxon>Neoptera</taxon>
        <taxon>Endopterygota</taxon>
        <taxon>Lepidoptera</taxon>
        <taxon>Glossata</taxon>
        <taxon>Ditrysia</taxon>
        <taxon>Papilionoidea</taxon>
        <taxon>Nymphalidae</taxon>
        <taxon>Satyrinae</taxon>
        <taxon>Satyrini</taxon>
        <taxon>Parargina</taxon>
        <taxon>Pararge</taxon>
    </lineage>
</organism>
<proteinExistence type="predicted"/>
<dbReference type="Proteomes" id="UP000838756">
    <property type="component" value="Unassembled WGS sequence"/>
</dbReference>
<name>A0A8S4QMP2_9NEOP</name>
<sequence>MKDWRLPREVMWADQRSLYTNSKHYLMNLFNIPRTDVPELITDADDGYARDKLIEDHPSFKFVEGYGPNEGSTLLKNKLP</sequence>
<accession>A0A8S4QMP2</accession>
<dbReference type="EMBL" id="CAKXAJ010006325">
    <property type="protein sequence ID" value="CAH2209577.1"/>
    <property type="molecule type" value="Genomic_DNA"/>
</dbReference>
<dbReference type="AlphaFoldDB" id="A0A8S4QMP2"/>
<comment type="caution">
    <text evidence="1">The sequence shown here is derived from an EMBL/GenBank/DDBJ whole genome shotgun (WGS) entry which is preliminary data.</text>
</comment>
<evidence type="ECO:0000313" key="2">
    <source>
        <dbReference type="Proteomes" id="UP000838756"/>
    </source>
</evidence>
<keyword evidence="2" id="KW-1185">Reference proteome</keyword>
<evidence type="ECO:0000313" key="1">
    <source>
        <dbReference type="EMBL" id="CAH2209577.1"/>
    </source>
</evidence>
<protein>
    <submittedName>
        <fullName evidence="1">Jg24397 protein</fullName>
    </submittedName>
</protein>
<gene>
    <name evidence="1" type="primary">jg24397</name>
    <name evidence="1" type="ORF">PAEG_LOCUS1975</name>
</gene>
<dbReference type="OrthoDB" id="17400at2759"/>
<feature type="non-terminal residue" evidence="1">
    <location>
        <position position="1"/>
    </location>
</feature>